<dbReference type="AlphaFoldDB" id="A0A9D4S547"/>
<proteinExistence type="predicted"/>
<gene>
    <name evidence="3" type="ORF">DPMN_014922</name>
</gene>
<dbReference type="EMBL" id="JAIWYP010000001">
    <property type="protein sequence ID" value="KAH3890833.1"/>
    <property type="molecule type" value="Genomic_DNA"/>
</dbReference>
<dbReference type="InterPro" id="IPR027417">
    <property type="entry name" value="P-loop_NTPase"/>
</dbReference>
<dbReference type="SUPFAM" id="SSF52540">
    <property type="entry name" value="P-loop containing nucleoside triphosphate hydrolases"/>
    <property type="match status" value="1"/>
</dbReference>
<dbReference type="GO" id="GO:0001517">
    <property type="term" value="F:N-acetylglucosamine 6-O-sulfotransferase activity"/>
    <property type="evidence" value="ECO:0007669"/>
    <property type="project" value="TreeGrafter"/>
</dbReference>
<evidence type="ECO:0000313" key="4">
    <source>
        <dbReference type="Proteomes" id="UP000828390"/>
    </source>
</evidence>
<dbReference type="GO" id="GO:0006044">
    <property type="term" value="P:N-acetylglucosamine metabolic process"/>
    <property type="evidence" value="ECO:0007669"/>
    <property type="project" value="TreeGrafter"/>
</dbReference>
<dbReference type="PANTHER" id="PTHR10704">
    <property type="entry name" value="CARBOHYDRATE SULFOTRANSFERASE"/>
    <property type="match status" value="1"/>
</dbReference>
<dbReference type="Gene3D" id="3.40.50.300">
    <property type="entry name" value="P-loop containing nucleotide triphosphate hydrolases"/>
    <property type="match status" value="1"/>
</dbReference>
<evidence type="ECO:0000256" key="1">
    <source>
        <dbReference type="SAM" id="SignalP"/>
    </source>
</evidence>
<feature type="signal peptide" evidence="1">
    <location>
        <begin position="1"/>
        <end position="25"/>
    </location>
</feature>
<evidence type="ECO:0000259" key="2">
    <source>
        <dbReference type="Pfam" id="PF00685"/>
    </source>
</evidence>
<feature type="chain" id="PRO_5039644072" description="Sulfotransferase domain-containing protein" evidence="1">
    <location>
        <begin position="26"/>
        <end position="450"/>
    </location>
</feature>
<keyword evidence="1" id="KW-0732">Signal</keyword>
<reference evidence="3" key="1">
    <citation type="journal article" date="2019" name="bioRxiv">
        <title>The Genome of the Zebra Mussel, Dreissena polymorpha: A Resource for Invasive Species Research.</title>
        <authorList>
            <person name="McCartney M.A."/>
            <person name="Auch B."/>
            <person name="Kono T."/>
            <person name="Mallez S."/>
            <person name="Zhang Y."/>
            <person name="Obille A."/>
            <person name="Becker A."/>
            <person name="Abrahante J.E."/>
            <person name="Garbe J."/>
            <person name="Badalamenti J.P."/>
            <person name="Herman A."/>
            <person name="Mangelson H."/>
            <person name="Liachko I."/>
            <person name="Sullivan S."/>
            <person name="Sone E.D."/>
            <person name="Koren S."/>
            <person name="Silverstein K.A.T."/>
            <person name="Beckman K.B."/>
            <person name="Gohl D.M."/>
        </authorList>
    </citation>
    <scope>NUCLEOTIDE SEQUENCE</scope>
    <source>
        <strain evidence="3">Duluth1</strain>
        <tissue evidence="3">Whole animal</tissue>
    </source>
</reference>
<name>A0A9D4S547_DREPO</name>
<keyword evidence="4" id="KW-1185">Reference proteome</keyword>
<dbReference type="InterPro" id="IPR051135">
    <property type="entry name" value="Gal/GlcNAc/GalNAc_ST"/>
</dbReference>
<reference evidence="3" key="2">
    <citation type="submission" date="2020-11" db="EMBL/GenBank/DDBJ databases">
        <authorList>
            <person name="McCartney M.A."/>
            <person name="Auch B."/>
            <person name="Kono T."/>
            <person name="Mallez S."/>
            <person name="Becker A."/>
            <person name="Gohl D.M."/>
            <person name="Silverstein K.A.T."/>
            <person name="Koren S."/>
            <person name="Bechman K.B."/>
            <person name="Herman A."/>
            <person name="Abrahante J.E."/>
            <person name="Garbe J."/>
        </authorList>
    </citation>
    <scope>NUCLEOTIDE SEQUENCE</scope>
    <source>
        <strain evidence="3">Duluth1</strain>
        <tissue evidence="3">Whole animal</tissue>
    </source>
</reference>
<dbReference type="Pfam" id="PF00685">
    <property type="entry name" value="Sulfotransfer_1"/>
    <property type="match status" value="1"/>
</dbReference>
<comment type="caution">
    <text evidence="3">The sequence shown here is derived from an EMBL/GenBank/DDBJ whole genome shotgun (WGS) entry which is preliminary data.</text>
</comment>
<dbReference type="Proteomes" id="UP000828390">
    <property type="component" value="Unassembled WGS sequence"/>
</dbReference>
<evidence type="ECO:0000313" key="3">
    <source>
        <dbReference type="EMBL" id="KAH3890833.1"/>
    </source>
</evidence>
<sequence>MIVRRKRYGLVLCLLPLLLIALFLSLPVRPGTGPVRYLGTPLARDNITNNNKDINNNDYNISDYNAINNYDISTDIWFYNVFNTADRNKGYRKLNSIANITTTTESLRNSHSTSGFAVRIRSHSHIVIIISYMRSGSTLTGDIMQHFPGTFYVFEPFHAMEIRTKQNKHLVYLNGTKRSLTNATFSDRMALQEELHKWLECRLEELDVNSLADSFHQYYSATMSKFSACWQAKHRIVRSLQECLPVAKELCERAHFRLFKFIRLPMDVIESVFESYPNLQVIHLLRDPRAVLRSQVKVNAFTLEEIPPKARAHCARISTDLSSTIRLYNKYPTRTRLLLYERLAENPLDTSRKMFTFIGKPHDVTILDYVYNMTQAGHRSVGLDFGVLQVNSTRTAYLWRDELSYHTIQRIDSYCKGVYSYLGYQVFRSERESRDHNFPTLLSPNISLIL</sequence>
<dbReference type="InterPro" id="IPR000863">
    <property type="entry name" value="Sulfotransferase_dom"/>
</dbReference>
<accession>A0A9D4S547</accession>
<dbReference type="OrthoDB" id="6410525at2759"/>
<protein>
    <recommendedName>
        <fullName evidence="2">Sulfotransferase domain-containing protein</fullName>
    </recommendedName>
</protein>
<organism evidence="3 4">
    <name type="scientific">Dreissena polymorpha</name>
    <name type="common">Zebra mussel</name>
    <name type="synonym">Mytilus polymorpha</name>
    <dbReference type="NCBI Taxonomy" id="45954"/>
    <lineage>
        <taxon>Eukaryota</taxon>
        <taxon>Metazoa</taxon>
        <taxon>Spiralia</taxon>
        <taxon>Lophotrochozoa</taxon>
        <taxon>Mollusca</taxon>
        <taxon>Bivalvia</taxon>
        <taxon>Autobranchia</taxon>
        <taxon>Heteroconchia</taxon>
        <taxon>Euheterodonta</taxon>
        <taxon>Imparidentia</taxon>
        <taxon>Neoheterodontei</taxon>
        <taxon>Myida</taxon>
        <taxon>Dreissenoidea</taxon>
        <taxon>Dreissenidae</taxon>
        <taxon>Dreissena</taxon>
    </lineage>
</organism>
<dbReference type="PANTHER" id="PTHR10704:SF44">
    <property type="entry name" value="LD35051P-RELATED"/>
    <property type="match status" value="1"/>
</dbReference>
<feature type="domain" description="Sulfotransferase" evidence="2">
    <location>
        <begin position="127"/>
        <end position="375"/>
    </location>
</feature>
<dbReference type="GO" id="GO:0006790">
    <property type="term" value="P:sulfur compound metabolic process"/>
    <property type="evidence" value="ECO:0007669"/>
    <property type="project" value="TreeGrafter"/>
</dbReference>